<evidence type="ECO:0000313" key="3">
    <source>
        <dbReference type="Proteomes" id="UP001298753"/>
    </source>
</evidence>
<dbReference type="EMBL" id="JAJEPX010000011">
    <property type="protein sequence ID" value="MCC2176509.1"/>
    <property type="molecule type" value="Genomic_DNA"/>
</dbReference>
<proteinExistence type="predicted"/>
<accession>A0AAW4VX05</accession>
<feature type="signal peptide" evidence="1">
    <location>
        <begin position="1"/>
        <end position="24"/>
    </location>
</feature>
<feature type="chain" id="PRO_5043879370" evidence="1">
    <location>
        <begin position="25"/>
        <end position="204"/>
    </location>
</feature>
<dbReference type="RefSeq" id="WP_227600438.1">
    <property type="nucleotide sequence ID" value="NZ_JAJEPX010000011.1"/>
</dbReference>
<evidence type="ECO:0000313" key="2">
    <source>
        <dbReference type="EMBL" id="MCC2176509.1"/>
    </source>
</evidence>
<reference evidence="2 3" key="1">
    <citation type="submission" date="2021-10" db="EMBL/GenBank/DDBJ databases">
        <title>Anaerobic single-cell dispensing facilitates the cultivation of human gut bacteria.</title>
        <authorList>
            <person name="Afrizal A."/>
        </authorList>
    </citation>
    <scope>NUCLEOTIDE SEQUENCE [LARGE SCALE GENOMIC DNA]</scope>
    <source>
        <strain evidence="2 3">CLA-AA-H270</strain>
    </source>
</reference>
<keyword evidence="1" id="KW-0732">Signal</keyword>
<dbReference type="AlphaFoldDB" id="A0AAW4VX05"/>
<organism evidence="2 3">
    <name type="scientific">Agathobaculum butyriciproducens</name>
    <dbReference type="NCBI Taxonomy" id="1628085"/>
    <lineage>
        <taxon>Bacteria</taxon>
        <taxon>Bacillati</taxon>
        <taxon>Bacillota</taxon>
        <taxon>Clostridia</taxon>
        <taxon>Eubacteriales</taxon>
        <taxon>Butyricicoccaceae</taxon>
        <taxon>Agathobaculum</taxon>
    </lineage>
</organism>
<dbReference type="Proteomes" id="UP001298753">
    <property type="component" value="Unassembled WGS sequence"/>
</dbReference>
<sequence length="204" mass="22066">MKKRYAAGLALALVGILSVCGQPAADNTISLTPVEETTADQSGRLIEYNFSGHRSEAEGVLFGCYIWDGSTWQKDEDATFGLRCSATLGSGKGTIKFERDGDAANANYKIGMDSPQLGGYAQVMDSPERNSLPMEGLTATVAAWEEPVNDLAVDTEIPLLVRVFRTDGTIIPVSIDAFLEPENSKAVQESVYAEAYTVIFCYEM</sequence>
<comment type="caution">
    <text evidence="2">The sequence shown here is derived from an EMBL/GenBank/DDBJ whole genome shotgun (WGS) entry which is preliminary data.</text>
</comment>
<protein>
    <submittedName>
        <fullName evidence="2">Uncharacterized protein</fullName>
    </submittedName>
</protein>
<evidence type="ECO:0000256" key="1">
    <source>
        <dbReference type="SAM" id="SignalP"/>
    </source>
</evidence>
<keyword evidence="3" id="KW-1185">Reference proteome</keyword>
<name>A0AAW4VX05_9FIRM</name>
<dbReference type="GeneID" id="98659346"/>
<gene>
    <name evidence="2" type="ORF">LKD22_05110</name>
</gene>